<protein>
    <submittedName>
        <fullName evidence="5">Penicillinase repressor</fullName>
    </submittedName>
</protein>
<accession>A0A5B9P532</accession>
<name>A0A5B9P532_9BACT</name>
<sequence>MATIEEPHISDAEWRVMHEIWLAEPVTSSQIHQRLREKTDWSAGTIKTLLHRLVQKDILEFQRKGNRYLYRSRFTEAECVEQVSDQLLHTVFQGQPMPMLEYMVHTARLSGAEIQNLCDMLADIRKDLPQE</sequence>
<gene>
    <name evidence="5" type="primary">blaI_2</name>
    <name evidence="5" type="ORF">MFFC18_01020</name>
</gene>
<dbReference type="Gene3D" id="1.10.4040.10">
    <property type="entry name" value="Penicillinase repressor domain"/>
    <property type="match status" value="1"/>
</dbReference>
<proteinExistence type="inferred from homology"/>
<comment type="similarity">
    <text evidence="1">Belongs to the BlaI transcriptional regulatory family.</text>
</comment>
<keyword evidence="6" id="KW-1185">Reference proteome</keyword>
<evidence type="ECO:0000256" key="4">
    <source>
        <dbReference type="ARBA" id="ARBA00023163"/>
    </source>
</evidence>
<dbReference type="Gene3D" id="1.10.10.10">
    <property type="entry name" value="Winged helix-like DNA-binding domain superfamily/Winged helix DNA-binding domain"/>
    <property type="match status" value="1"/>
</dbReference>
<dbReference type="InterPro" id="IPR036388">
    <property type="entry name" value="WH-like_DNA-bd_sf"/>
</dbReference>
<keyword evidence="2" id="KW-0805">Transcription regulation</keyword>
<keyword evidence="3" id="KW-0238">DNA-binding</keyword>
<evidence type="ECO:0000256" key="1">
    <source>
        <dbReference type="ARBA" id="ARBA00011046"/>
    </source>
</evidence>
<evidence type="ECO:0000256" key="3">
    <source>
        <dbReference type="ARBA" id="ARBA00023125"/>
    </source>
</evidence>
<evidence type="ECO:0000313" key="6">
    <source>
        <dbReference type="Proteomes" id="UP000322214"/>
    </source>
</evidence>
<keyword evidence="4" id="KW-0804">Transcription</keyword>
<dbReference type="InterPro" id="IPR036390">
    <property type="entry name" value="WH_DNA-bd_sf"/>
</dbReference>
<dbReference type="RefSeq" id="WP_075085878.1">
    <property type="nucleotide sequence ID" value="NZ_CP042912.1"/>
</dbReference>
<dbReference type="SUPFAM" id="SSF46785">
    <property type="entry name" value="Winged helix' DNA-binding domain"/>
    <property type="match status" value="1"/>
</dbReference>
<dbReference type="AlphaFoldDB" id="A0A5B9P532"/>
<dbReference type="Proteomes" id="UP000322214">
    <property type="component" value="Chromosome"/>
</dbReference>
<dbReference type="Pfam" id="PF03965">
    <property type="entry name" value="Penicillinase_R"/>
    <property type="match status" value="1"/>
</dbReference>
<evidence type="ECO:0000313" key="5">
    <source>
        <dbReference type="EMBL" id="QEG20255.1"/>
    </source>
</evidence>
<dbReference type="GO" id="GO:0003677">
    <property type="term" value="F:DNA binding"/>
    <property type="evidence" value="ECO:0007669"/>
    <property type="project" value="UniProtKB-KW"/>
</dbReference>
<dbReference type="PIRSF" id="PIRSF019455">
    <property type="entry name" value="CopR_AtkY"/>
    <property type="match status" value="1"/>
</dbReference>
<reference evidence="5 6" key="1">
    <citation type="submission" date="2019-08" db="EMBL/GenBank/DDBJ databases">
        <title>Deep-cultivation of Planctomycetes and their phenomic and genomic characterization uncovers novel biology.</title>
        <authorList>
            <person name="Wiegand S."/>
            <person name="Jogler M."/>
            <person name="Boedeker C."/>
            <person name="Pinto D."/>
            <person name="Vollmers J."/>
            <person name="Rivas-Marin E."/>
            <person name="Kohn T."/>
            <person name="Peeters S.H."/>
            <person name="Heuer A."/>
            <person name="Rast P."/>
            <person name="Oberbeckmann S."/>
            <person name="Bunk B."/>
            <person name="Jeske O."/>
            <person name="Meyerdierks A."/>
            <person name="Storesund J.E."/>
            <person name="Kallscheuer N."/>
            <person name="Luecker S."/>
            <person name="Lage O.M."/>
            <person name="Pohl T."/>
            <person name="Merkel B.J."/>
            <person name="Hornburger P."/>
            <person name="Mueller R.-W."/>
            <person name="Bruemmer F."/>
            <person name="Labrenz M."/>
            <person name="Spormann A.M."/>
            <person name="Op den Camp H."/>
            <person name="Overmann J."/>
            <person name="Amann R."/>
            <person name="Jetten M.S.M."/>
            <person name="Mascher T."/>
            <person name="Medema M.H."/>
            <person name="Devos D.P."/>
            <person name="Kaster A.-K."/>
            <person name="Ovreas L."/>
            <person name="Rohde M."/>
            <person name="Galperin M.Y."/>
            <person name="Jogler C."/>
        </authorList>
    </citation>
    <scope>NUCLEOTIDE SEQUENCE [LARGE SCALE GENOMIC DNA]</scope>
    <source>
        <strain evidence="5 6">FC18</strain>
    </source>
</reference>
<dbReference type="GO" id="GO:0045892">
    <property type="term" value="P:negative regulation of DNA-templated transcription"/>
    <property type="evidence" value="ECO:0007669"/>
    <property type="project" value="InterPro"/>
</dbReference>
<dbReference type="InterPro" id="IPR005650">
    <property type="entry name" value="BlaI_family"/>
</dbReference>
<evidence type="ECO:0000256" key="2">
    <source>
        <dbReference type="ARBA" id="ARBA00023015"/>
    </source>
</evidence>
<dbReference type="STRING" id="980251.GCA_001642875_03659"/>
<dbReference type="EMBL" id="CP042912">
    <property type="protein sequence ID" value="QEG20255.1"/>
    <property type="molecule type" value="Genomic_DNA"/>
</dbReference>
<dbReference type="KEGG" id="mff:MFFC18_01020"/>
<organism evidence="5 6">
    <name type="scientific">Mariniblastus fucicola</name>
    <dbReference type="NCBI Taxonomy" id="980251"/>
    <lineage>
        <taxon>Bacteria</taxon>
        <taxon>Pseudomonadati</taxon>
        <taxon>Planctomycetota</taxon>
        <taxon>Planctomycetia</taxon>
        <taxon>Pirellulales</taxon>
        <taxon>Pirellulaceae</taxon>
        <taxon>Mariniblastus</taxon>
    </lineage>
</organism>